<comment type="caution">
    <text evidence="9">The sequence shown here is derived from an EMBL/GenBank/DDBJ whole genome shotgun (WGS) entry which is preliminary data.</text>
</comment>
<evidence type="ECO:0000313" key="9">
    <source>
        <dbReference type="EMBL" id="KAF9625997.1"/>
    </source>
</evidence>
<comment type="catalytic activity">
    <reaction evidence="1">
        <text>Random endo-hydrolysis of N-acetyl-beta-D-glucosaminide (1-&gt;4)-beta-linkages in chitin and chitodextrins.</text>
        <dbReference type="EC" id="3.2.1.14"/>
    </reaction>
</comment>
<sequence length="312" mass="34823">QLIQQQKMTKFKLFLLFLVSVTLTTQSYAGSISIYWGQNSTEGTLADTCSTGLYEYVNIAFLCCFGNEVTPQLNLGGHCDPNKNGCTSLAYDIHVCQSKGVKVLLSLGGAGAPYGTYILTSDQDAKFLAQYLWDNFLSGNSSSRPFGDAVLDGIDLHIEGGTRSHWDELTRYSNNMLYSFGYLRSYRTPKKLYLTAAPRCQYPDEFIWGALSTGLLDYIWVKFYDDFCEYHGDISNFTSRWELWTTTVTITKVFLGVPAAPSGANSGYVPSDVLISNVLPLIKDTSKYGGVMLWSKYYDGLTNYSSSIRNYV</sequence>
<dbReference type="InterPro" id="IPR045321">
    <property type="entry name" value="Cts1-like"/>
</dbReference>
<dbReference type="EC" id="3.2.1.14" evidence="2"/>
<keyword evidence="4" id="KW-0146">Chitin degradation</keyword>
<dbReference type="Pfam" id="PF00704">
    <property type="entry name" value="Glyco_hydro_18"/>
    <property type="match status" value="1"/>
</dbReference>
<keyword evidence="6" id="KW-0119">Carbohydrate metabolism</keyword>
<feature type="domain" description="GH18" evidence="8">
    <location>
        <begin position="30"/>
        <end position="312"/>
    </location>
</feature>
<name>A0A835J138_9MAGN</name>
<dbReference type="GO" id="GO:0005576">
    <property type="term" value="C:extracellular region"/>
    <property type="evidence" value="ECO:0007669"/>
    <property type="project" value="TreeGrafter"/>
</dbReference>
<evidence type="ECO:0000256" key="6">
    <source>
        <dbReference type="ARBA" id="ARBA00023326"/>
    </source>
</evidence>
<dbReference type="OrthoDB" id="6020543at2759"/>
<keyword evidence="3" id="KW-0378">Hydrolase</keyword>
<feature type="chain" id="PRO_5032732131" description="chitinase" evidence="7">
    <location>
        <begin position="30"/>
        <end position="312"/>
    </location>
</feature>
<proteinExistence type="predicted"/>
<evidence type="ECO:0000256" key="5">
    <source>
        <dbReference type="ARBA" id="ARBA00023157"/>
    </source>
</evidence>
<dbReference type="SUPFAM" id="SSF51445">
    <property type="entry name" value="(Trans)glycosidases"/>
    <property type="match status" value="1"/>
</dbReference>
<dbReference type="InterPro" id="IPR001223">
    <property type="entry name" value="Glyco_hydro18_cat"/>
</dbReference>
<dbReference type="CDD" id="cd02877">
    <property type="entry name" value="GH18_hevamine_XipI_class_III"/>
    <property type="match status" value="1"/>
</dbReference>
<keyword evidence="7" id="KW-0732">Signal</keyword>
<dbReference type="InterPro" id="IPR050542">
    <property type="entry name" value="Glycosyl_Hydrlase18_Chitinase"/>
</dbReference>
<dbReference type="GO" id="GO:0006032">
    <property type="term" value="P:chitin catabolic process"/>
    <property type="evidence" value="ECO:0007669"/>
    <property type="project" value="UniProtKB-KW"/>
</dbReference>
<protein>
    <recommendedName>
        <fullName evidence="2">chitinase</fullName>
        <ecNumber evidence="2">3.2.1.14</ecNumber>
    </recommendedName>
</protein>
<dbReference type="PANTHER" id="PTHR45708:SF28">
    <property type="entry name" value="CHITINASE"/>
    <property type="match status" value="1"/>
</dbReference>
<evidence type="ECO:0000256" key="1">
    <source>
        <dbReference type="ARBA" id="ARBA00000822"/>
    </source>
</evidence>
<dbReference type="InterPro" id="IPR017853">
    <property type="entry name" value="GH"/>
</dbReference>
<keyword evidence="10" id="KW-1185">Reference proteome</keyword>
<evidence type="ECO:0000256" key="2">
    <source>
        <dbReference type="ARBA" id="ARBA00012729"/>
    </source>
</evidence>
<dbReference type="PANTHER" id="PTHR45708">
    <property type="entry name" value="ENDOCHITINASE"/>
    <property type="match status" value="1"/>
</dbReference>
<dbReference type="Proteomes" id="UP000631114">
    <property type="component" value="Unassembled WGS sequence"/>
</dbReference>
<dbReference type="GO" id="GO:0008843">
    <property type="term" value="F:endochitinase activity"/>
    <property type="evidence" value="ECO:0007669"/>
    <property type="project" value="UniProtKB-EC"/>
</dbReference>
<dbReference type="EMBL" id="JADFTS010000001">
    <property type="protein sequence ID" value="KAF9625997.1"/>
    <property type="molecule type" value="Genomic_DNA"/>
</dbReference>
<evidence type="ECO:0000256" key="4">
    <source>
        <dbReference type="ARBA" id="ARBA00023024"/>
    </source>
</evidence>
<keyword evidence="6" id="KW-0624">Polysaccharide degradation</keyword>
<accession>A0A835J138</accession>
<evidence type="ECO:0000256" key="7">
    <source>
        <dbReference type="SAM" id="SignalP"/>
    </source>
</evidence>
<feature type="signal peptide" evidence="7">
    <location>
        <begin position="1"/>
        <end position="29"/>
    </location>
</feature>
<reference evidence="9 10" key="1">
    <citation type="submission" date="2020-10" db="EMBL/GenBank/DDBJ databases">
        <title>The Coptis chinensis genome and diversification of protoberbering-type alkaloids.</title>
        <authorList>
            <person name="Wang B."/>
            <person name="Shu S."/>
            <person name="Song C."/>
            <person name="Liu Y."/>
        </authorList>
    </citation>
    <scope>NUCLEOTIDE SEQUENCE [LARGE SCALE GENOMIC DNA]</scope>
    <source>
        <strain evidence="9">HL-2020</strain>
        <tissue evidence="9">Leaf</tissue>
    </source>
</reference>
<dbReference type="AlphaFoldDB" id="A0A835J138"/>
<evidence type="ECO:0000259" key="8">
    <source>
        <dbReference type="PROSITE" id="PS51910"/>
    </source>
</evidence>
<gene>
    <name evidence="9" type="ORF">IFM89_030651</name>
</gene>
<dbReference type="FunFam" id="3.20.20.80:FF:000015">
    <property type="entry name" value="Acidic endochitinase SE2"/>
    <property type="match status" value="1"/>
</dbReference>
<dbReference type="Gene3D" id="3.20.20.80">
    <property type="entry name" value="Glycosidases"/>
    <property type="match status" value="1"/>
</dbReference>
<evidence type="ECO:0000313" key="10">
    <source>
        <dbReference type="Proteomes" id="UP000631114"/>
    </source>
</evidence>
<dbReference type="PROSITE" id="PS51910">
    <property type="entry name" value="GH18_2"/>
    <property type="match status" value="1"/>
</dbReference>
<dbReference type="GO" id="GO:0000272">
    <property type="term" value="P:polysaccharide catabolic process"/>
    <property type="evidence" value="ECO:0007669"/>
    <property type="project" value="UniProtKB-KW"/>
</dbReference>
<keyword evidence="5" id="KW-1015">Disulfide bond</keyword>
<organism evidence="9 10">
    <name type="scientific">Coptis chinensis</name>
    <dbReference type="NCBI Taxonomy" id="261450"/>
    <lineage>
        <taxon>Eukaryota</taxon>
        <taxon>Viridiplantae</taxon>
        <taxon>Streptophyta</taxon>
        <taxon>Embryophyta</taxon>
        <taxon>Tracheophyta</taxon>
        <taxon>Spermatophyta</taxon>
        <taxon>Magnoliopsida</taxon>
        <taxon>Ranunculales</taxon>
        <taxon>Ranunculaceae</taxon>
        <taxon>Coptidoideae</taxon>
        <taxon>Coptis</taxon>
    </lineage>
</organism>
<evidence type="ECO:0000256" key="3">
    <source>
        <dbReference type="ARBA" id="ARBA00022801"/>
    </source>
</evidence>
<feature type="non-terminal residue" evidence="9">
    <location>
        <position position="312"/>
    </location>
</feature>